<evidence type="ECO:0000256" key="1">
    <source>
        <dbReference type="SAM" id="MobiDB-lite"/>
    </source>
</evidence>
<feature type="region of interest" description="Disordered" evidence="1">
    <location>
        <begin position="252"/>
        <end position="362"/>
    </location>
</feature>
<dbReference type="STRING" id="910347.SAMN05421773_101766"/>
<proteinExistence type="predicted"/>
<feature type="transmembrane region" description="Helical" evidence="2">
    <location>
        <begin position="223"/>
        <end position="243"/>
    </location>
</feature>
<feature type="region of interest" description="Disordered" evidence="1">
    <location>
        <begin position="1"/>
        <end position="48"/>
    </location>
</feature>
<keyword evidence="2" id="KW-0812">Transmembrane</keyword>
<dbReference type="AlphaFoldDB" id="A0A1I1FJN6"/>
<feature type="region of interest" description="Disordered" evidence="1">
    <location>
        <begin position="192"/>
        <end position="217"/>
    </location>
</feature>
<keyword evidence="4" id="KW-1185">Reference proteome</keyword>
<sequence>MISRRPSPPAPDRPSLGGVPEEVGGQPFPDGQRPDDHDQDQDHGAAEDAFAAVVFDEAFVAAAAIREPSAAERIARALLERAAEEAAAAEGAAEAEERAGQSGFFLDPGDPADPADPPVFRPLDGSGRGRGEADGEGPLDCGPAWIPDEDLDALGLRDLAPPGGAPAPGLAGPYDRPDHVRFLPDPADAPAAMAATAGGGHGGRRAAGEPPPGRRPARWQRPVACVLAVMMGLSMIAIALIAVQRAGAWQRGVPQEVPPPSTEPGDTGATTGTGEEAAPGPRVPGPAGRAPDRQDTGAAGGGSEGDATGRQSSGTPGTGEDTPGTGDGPRDPAEHATGNETGNETETETEIVADGLGPFPAP</sequence>
<dbReference type="Proteomes" id="UP000199207">
    <property type="component" value="Unassembled WGS sequence"/>
</dbReference>
<organism evidence="3 4">
    <name type="scientific">Streptomyces aidingensis</name>
    <dbReference type="NCBI Taxonomy" id="910347"/>
    <lineage>
        <taxon>Bacteria</taxon>
        <taxon>Bacillati</taxon>
        <taxon>Actinomycetota</taxon>
        <taxon>Actinomycetes</taxon>
        <taxon>Kitasatosporales</taxon>
        <taxon>Streptomycetaceae</taxon>
        <taxon>Streptomyces</taxon>
    </lineage>
</organism>
<name>A0A1I1FJN6_9ACTN</name>
<feature type="compositionally biased region" description="Low complexity" evidence="1">
    <location>
        <begin position="153"/>
        <end position="173"/>
    </location>
</feature>
<feature type="compositionally biased region" description="Basic and acidic residues" evidence="1">
    <location>
        <begin position="32"/>
        <end position="46"/>
    </location>
</feature>
<keyword evidence="2" id="KW-0472">Membrane</keyword>
<dbReference type="EMBL" id="FOLM01000001">
    <property type="protein sequence ID" value="SFB99555.1"/>
    <property type="molecule type" value="Genomic_DNA"/>
</dbReference>
<gene>
    <name evidence="3" type="ORF">SAMN05421773_101766</name>
</gene>
<feature type="compositionally biased region" description="Low complexity" evidence="1">
    <location>
        <begin position="314"/>
        <end position="324"/>
    </location>
</feature>
<accession>A0A1I1FJN6</accession>
<keyword evidence="2" id="KW-1133">Transmembrane helix</keyword>
<feature type="compositionally biased region" description="Low complexity" evidence="1">
    <location>
        <begin position="263"/>
        <end position="289"/>
    </location>
</feature>
<feature type="compositionally biased region" description="Pro residues" evidence="1">
    <location>
        <begin position="1"/>
        <end position="12"/>
    </location>
</feature>
<evidence type="ECO:0000256" key="2">
    <source>
        <dbReference type="SAM" id="Phobius"/>
    </source>
</evidence>
<protein>
    <submittedName>
        <fullName evidence="3">Uncharacterized protein</fullName>
    </submittedName>
</protein>
<evidence type="ECO:0000313" key="3">
    <source>
        <dbReference type="EMBL" id="SFB99555.1"/>
    </source>
</evidence>
<reference evidence="3 4" key="1">
    <citation type="submission" date="2016-10" db="EMBL/GenBank/DDBJ databases">
        <authorList>
            <person name="de Groot N.N."/>
        </authorList>
    </citation>
    <scope>NUCLEOTIDE SEQUENCE [LARGE SCALE GENOMIC DNA]</scope>
    <source>
        <strain evidence="3 4">CGMCC 4.5739</strain>
    </source>
</reference>
<feature type="region of interest" description="Disordered" evidence="1">
    <location>
        <begin position="82"/>
        <end position="177"/>
    </location>
</feature>
<evidence type="ECO:0000313" key="4">
    <source>
        <dbReference type="Proteomes" id="UP000199207"/>
    </source>
</evidence>